<dbReference type="SUPFAM" id="SSF53474">
    <property type="entry name" value="alpha/beta-Hydrolases"/>
    <property type="match status" value="1"/>
</dbReference>
<evidence type="ECO:0000256" key="1">
    <source>
        <dbReference type="ARBA" id="ARBA00006499"/>
    </source>
</evidence>
<protein>
    <recommendedName>
        <fullName evidence="2">palmitoyl-protein hydrolase</fullName>
        <ecNumber evidence="2">3.1.2.22</ecNumber>
    </recommendedName>
</protein>
<dbReference type="EMBL" id="GEEE01018509">
    <property type="protein sequence ID" value="JAP44716.1"/>
    <property type="molecule type" value="Transcribed_RNA"/>
</dbReference>
<dbReference type="Pfam" id="PF02230">
    <property type="entry name" value="Abhydrolase_2"/>
    <property type="match status" value="1"/>
</dbReference>
<reference evidence="4" key="1">
    <citation type="submission" date="2016-01" db="EMBL/GenBank/DDBJ databases">
        <title>Reference transcriptome for the parasite Schistocephalus solidus: insights into the molecular evolution of parasitism.</title>
        <authorList>
            <person name="Hebert F.O."/>
            <person name="Grambauer S."/>
            <person name="Barber I."/>
            <person name="Landry C.R."/>
            <person name="Aubin-Horth N."/>
        </authorList>
    </citation>
    <scope>NUCLEOTIDE SEQUENCE</scope>
</reference>
<gene>
    <name evidence="4" type="primary">LYPA2</name>
    <name evidence="4" type="ORF">TR93168</name>
</gene>
<dbReference type="GO" id="GO:0008474">
    <property type="term" value="F:palmitoyl-(protein) hydrolase activity"/>
    <property type="evidence" value="ECO:0007669"/>
    <property type="project" value="UniProtKB-EC"/>
</dbReference>
<dbReference type="PANTHER" id="PTHR10655">
    <property type="entry name" value="LYSOPHOSPHOLIPASE-RELATED"/>
    <property type="match status" value="1"/>
</dbReference>
<dbReference type="EC" id="3.1.2.22" evidence="2"/>
<feature type="domain" description="Phospholipase/carboxylesterase/thioesterase" evidence="3">
    <location>
        <begin position="21"/>
        <end position="232"/>
    </location>
</feature>
<name>A0A0X3PBZ6_SCHSO</name>
<evidence type="ECO:0000313" key="4">
    <source>
        <dbReference type="EMBL" id="JAP44716.1"/>
    </source>
</evidence>
<dbReference type="GO" id="GO:0005737">
    <property type="term" value="C:cytoplasm"/>
    <property type="evidence" value="ECO:0007669"/>
    <property type="project" value="TreeGrafter"/>
</dbReference>
<comment type="similarity">
    <text evidence="1">Belongs to the AB hydrolase superfamily. AB hydrolase 2 family.</text>
</comment>
<dbReference type="InterPro" id="IPR029058">
    <property type="entry name" value="AB_hydrolase_fold"/>
</dbReference>
<dbReference type="PANTHER" id="PTHR10655:SF68">
    <property type="entry name" value="PALMITOYL-PROTEIN HYDROLASE"/>
    <property type="match status" value="1"/>
</dbReference>
<evidence type="ECO:0000256" key="2">
    <source>
        <dbReference type="ARBA" id="ARBA00012423"/>
    </source>
</evidence>
<dbReference type="AlphaFoldDB" id="A0A0X3PBZ6"/>
<dbReference type="InterPro" id="IPR050565">
    <property type="entry name" value="LYPA1-2/EST-like"/>
</dbReference>
<proteinExistence type="inferred from homology"/>
<organism evidence="4">
    <name type="scientific">Schistocephalus solidus</name>
    <name type="common">Tapeworm</name>
    <dbReference type="NCBI Taxonomy" id="70667"/>
    <lineage>
        <taxon>Eukaryota</taxon>
        <taxon>Metazoa</taxon>
        <taxon>Spiralia</taxon>
        <taxon>Lophotrochozoa</taxon>
        <taxon>Platyhelminthes</taxon>
        <taxon>Cestoda</taxon>
        <taxon>Eucestoda</taxon>
        <taxon>Diphyllobothriidea</taxon>
        <taxon>Diphyllobothriidae</taxon>
        <taxon>Schistocephalus</taxon>
    </lineage>
</organism>
<dbReference type="GO" id="GO:0052689">
    <property type="term" value="F:carboxylic ester hydrolase activity"/>
    <property type="evidence" value="ECO:0007669"/>
    <property type="project" value="TreeGrafter"/>
</dbReference>
<sequence length="237" mass="25655">MGNWLCSSLGDESSSGCLSCEIIKPQSEHLSTLIFLHGLGDTGRGWSEALKPVVPPHCKIVCPNAKPISIVINNRAVMPAWYDIYGMSPDAPQDEAGIRLATIEVSKLVQAEIEGGIPEHRIIVGGFSQGGGLALYYGLTSGSKLGGIVALSSWLPLHKNIMKNQSRIRASTDLPILQCHGLSDRLVPSVIGDLTHRFLLDFQMSKCSLQKFAGLGHGYNDEELKVVQDFLCETLSK</sequence>
<evidence type="ECO:0000259" key="3">
    <source>
        <dbReference type="Pfam" id="PF02230"/>
    </source>
</evidence>
<dbReference type="InterPro" id="IPR003140">
    <property type="entry name" value="PLipase/COase/thioEstase"/>
</dbReference>
<accession>A0A0X3PBZ6</accession>
<dbReference type="Gene3D" id="3.40.50.1820">
    <property type="entry name" value="alpha/beta hydrolase"/>
    <property type="match status" value="1"/>
</dbReference>